<keyword evidence="1" id="KW-0378">Hydrolase</keyword>
<feature type="transmembrane region" description="Helical" evidence="3">
    <location>
        <begin position="91"/>
        <end position="111"/>
    </location>
</feature>
<keyword evidence="1" id="KW-0749">Sporulation</keyword>
<dbReference type="AlphaFoldDB" id="A0A926ELM1"/>
<comment type="similarity">
    <text evidence="1">Belongs to the peptidase U4 family.</text>
</comment>
<keyword evidence="5" id="KW-1185">Reference proteome</keyword>
<dbReference type="Pfam" id="PF03419">
    <property type="entry name" value="Peptidase_U4"/>
    <property type="match status" value="1"/>
</dbReference>
<dbReference type="GO" id="GO:0006508">
    <property type="term" value="P:proteolysis"/>
    <property type="evidence" value="ECO:0007669"/>
    <property type="project" value="UniProtKB-KW"/>
</dbReference>
<feature type="transmembrane region" description="Helical" evidence="3">
    <location>
        <begin position="117"/>
        <end position="140"/>
    </location>
</feature>
<dbReference type="InterPro" id="IPR005081">
    <property type="entry name" value="SpoIIGA"/>
</dbReference>
<feature type="active site" evidence="2">
    <location>
        <position position="173"/>
    </location>
</feature>
<keyword evidence="1" id="KW-0064">Aspartyl protease</keyword>
<dbReference type="GO" id="GO:0004190">
    <property type="term" value="F:aspartic-type endopeptidase activity"/>
    <property type="evidence" value="ECO:0007669"/>
    <property type="project" value="UniProtKB-KW"/>
</dbReference>
<dbReference type="RefSeq" id="WP_177669851.1">
    <property type="nucleotide sequence ID" value="NZ_JACRSY010000019.1"/>
</dbReference>
<dbReference type="EC" id="3.4.23.-" evidence="1"/>
<dbReference type="EMBL" id="JACRSY010000019">
    <property type="protein sequence ID" value="MBC8580308.1"/>
    <property type="molecule type" value="Genomic_DNA"/>
</dbReference>
<comment type="caution">
    <text evidence="4">The sequence shown here is derived from an EMBL/GenBank/DDBJ whole genome shotgun (WGS) entry which is preliminary data.</text>
</comment>
<dbReference type="GO" id="GO:0005886">
    <property type="term" value="C:plasma membrane"/>
    <property type="evidence" value="ECO:0007669"/>
    <property type="project" value="UniProtKB-SubCell"/>
</dbReference>
<evidence type="ECO:0000256" key="1">
    <source>
        <dbReference type="PIRNR" id="PIRNR018571"/>
    </source>
</evidence>
<evidence type="ECO:0000256" key="2">
    <source>
        <dbReference type="PIRSR" id="PIRSR018571-1"/>
    </source>
</evidence>
<reference evidence="4" key="1">
    <citation type="submission" date="2020-08" db="EMBL/GenBank/DDBJ databases">
        <title>Genome public.</title>
        <authorList>
            <person name="Liu C."/>
            <person name="Sun Q."/>
        </authorList>
    </citation>
    <scope>NUCLEOTIDE SEQUENCE</scope>
    <source>
        <strain evidence="4">NSJ-12</strain>
    </source>
</reference>
<organism evidence="4 5">
    <name type="scientific">Zhenhengia yiwuensis</name>
    <dbReference type="NCBI Taxonomy" id="2763666"/>
    <lineage>
        <taxon>Bacteria</taxon>
        <taxon>Bacillati</taxon>
        <taxon>Bacillota</taxon>
        <taxon>Clostridia</taxon>
        <taxon>Lachnospirales</taxon>
        <taxon>Lachnospiraceae</taxon>
        <taxon>Zhenhengia</taxon>
    </lineage>
</organism>
<evidence type="ECO:0000313" key="5">
    <source>
        <dbReference type="Proteomes" id="UP000655830"/>
    </source>
</evidence>
<name>A0A926ELM1_9FIRM</name>
<keyword evidence="3" id="KW-0812">Transmembrane</keyword>
<keyword evidence="1" id="KW-0645">Protease</keyword>
<dbReference type="PIRSF" id="PIRSF018571">
    <property type="entry name" value="SpoIIGA"/>
    <property type="match status" value="1"/>
</dbReference>
<keyword evidence="1 3" id="KW-0472">Membrane</keyword>
<dbReference type="GO" id="GO:0030435">
    <property type="term" value="P:sporulation resulting in formation of a cellular spore"/>
    <property type="evidence" value="ECO:0007669"/>
    <property type="project" value="UniProtKB-KW"/>
</dbReference>
<keyword evidence="3" id="KW-1133">Transmembrane helix</keyword>
<feature type="transmembrane region" description="Helical" evidence="3">
    <location>
        <begin position="36"/>
        <end position="55"/>
    </location>
</feature>
<feature type="transmembrane region" description="Helical" evidence="3">
    <location>
        <begin position="61"/>
        <end position="79"/>
    </location>
</feature>
<gene>
    <name evidence="4" type="ORF">H8718_12300</name>
</gene>
<dbReference type="GO" id="GO:0030436">
    <property type="term" value="P:asexual sporulation"/>
    <property type="evidence" value="ECO:0007669"/>
    <property type="project" value="InterPro"/>
</dbReference>
<proteinExistence type="inferred from homology"/>
<comment type="function">
    <text evidence="1">Probable aspartic protease that is responsible for the proteolytic cleavage of the RNA polymerase sigma E factor (SigE/spoIIGB) to yield the active peptide in the mother cell during sporulation. Responds to a signal from the forespore that is triggered by the extracellular signal protein SpoIIR.</text>
</comment>
<comment type="subcellular location">
    <subcellularLocation>
        <location evidence="1">Cell membrane</location>
    </subcellularLocation>
</comment>
<evidence type="ECO:0000256" key="3">
    <source>
        <dbReference type="SAM" id="Phobius"/>
    </source>
</evidence>
<dbReference type="Proteomes" id="UP000655830">
    <property type="component" value="Unassembled WGS sequence"/>
</dbReference>
<keyword evidence="1" id="KW-1003">Cell membrane</keyword>
<protein>
    <recommendedName>
        <fullName evidence="1">Sporulation sigma-E factor-processing peptidase</fullName>
        <ecNumber evidence="1">3.4.23.-</ecNumber>
    </recommendedName>
    <alternativeName>
        <fullName evidence="1">Membrane-associated aspartic protease</fullName>
    </alternativeName>
    <alternativeName>
        <fullName evidence="1">Stage II sporulation protein GA</fullName>
    </alternativeName>
</protein>
<sequence>MVQVLYIDVLFILNLIMDFYIFVIAAIIFNHSIKKSNLIIGSILAAGLYCLGFIVPVLRNLPLYLYYFFIPIMPILMIFKPNTLKMFIKVFLISHFAAFLIGGAVFNSYYICLALGIVHSLSMIIPILIGGMICLIIYLSSNFIRKRFIMPHFEYDLSLCKDGEHIQLKGFLDSGNCLYTLSSHKPVSVVPYEDVKPLLSEGEKGVMSECFKYGIQESLNKVHQEMAKIYLIPYESIGCKEGILLGIVVDHMTISKGAYCQVFDECVIGVVQNQVFNRQNYSALIHPDYLLRP</sequence>
<accession>A0A926ELM1</accession>
<feature type="transmembrane region" description="Helical" evidence="3">
    <location>
        <begin position="6"/>
        <end position="29"/>
    </location>
</feature>
<evidence type="ECO:0000313" key="4">
    <source>
        <dbReference type="EMBL" id="MBC8580308.1"/>
    </source>
</evidence>